<dbReference type="AlphaFoldDB" id="A0A0L0FQL6"/>
<dbReference type="GeneID" id="25909033"/>
<evidence type="ECO:0000313" key="1">
    <source>
        <dbReference type="EMBL" id="KNC79062.1"/>
    </source>
</evidence>
<sequence length="303" mass="33913">MAANESTQRSLGIAAKTEHKPLKDNILLQQRNLFATSMENLGIKNSGTSVFPNVSCSRQYANVRYYDVPYQTAESRHARLKMSSDEESVIESTRTHLEDLLTAVGHTAPSANINNASMQIPLTRTDLCTGEFRQNKNLSVNGDRSAFRNRVLIETLLRDLCAEPVLKPEQAQSENFWNVICGPDENKHTNICQAVAEANKNRRRLVTSTSEDIFSSSGEIVRSQASTYHSRSKAGSNHNEANSCLKRGNTIPAHKMLLENGSTREANNMQSRNNRSANLTNLEFYDSLVEMYKTNQTTQGWQP</sequence>
<proteinExistence type="predicted"/>
<name>A0A0L0FQL6_9EUKA</name>
<dbReference type="EMBL" id="KQ242372">
    <property type="protein sequence ID" value="KNC79062.1"/>
    <property type="molecule type" value="Genomic_DNA"/>
</dbReference>
<accession>A0A0L0FQL6</accession>
<evidence type="ECO:0000313" key="2">
    <source>
        <dbReference type="Proteomes" id="UP000054560"/>
    </source>
</evidence>
<gene>
    <name evidence="1" type="ORF">SARC_08529</name>
</gene>
<organism evidence="1 2">
    <name type="scientific">Sphaeroforma arctica JP610</name>
    <dbReference type="NCBI Taxonomy" id="667725"/>
    <lineage>
        <taxon>Eukaryota</taxon>
        <taxon>Ichthyosporea</taxon>
        <taxon>Ichthyophonida</taxon>
        <taxon>Sphaeroforma</taxon>
    </lineage>
</organism>
<dbReference type="Proteomes" id="UP000054560">
    <property type="component" value="Unassembled WGS sequence"/>
</dbReference>
<keyword evidence="2" id="KW-1185">Reference proteome</keyword>
<dbReference type="RefSeq" id="XP_014152964.1">
    <property type="nucleotide sequence ID" value="XM_014297489.1"/>
</dbReference>
<protein>
    <submittedName>
        <fullName evidence="1">Uncharacterized protein</fullName>
    </submittedName>
</protein>
<reference evidence="1 2" key="1">
    <citation type="submission" date="2011-02" db="EMBL/GenBank/DDBJ databases">
        <title>The Genome Sequence of Sphaeroforma arctica JP610.</title>
        <authorList>
            <consortium name="The Broad Institute Genome Sequencing Platform"/>
            <person name="Russ C."/>
            <person name="Cuomo C."/>
            <person name="Young S.K."/>
            <person name="Zeng Q."/>
            <person name="Gargeya S."/>
            <person name="Alvarado L."/>
            <person name="Berlin A."/>
            <person name="Chapman S.B."/>
            <person name="Chen Z."/>
            <person name="Freedman E."/>
            <person name="Gellesch M."/>
            <person name="Goldberg J."/>
            <person name="Griggs A."/>
            <person name="Gujja S."/>
            <person name="Heilman E."/>
            <person name="Heiman D."/>
            <person name="Howarth C."/>
            <person name="Mehta T."/>
            <person name="Neiman D."/>
            <person name="Pearson M."/>
            <person name="Roberts A."/>
            <person name="Saif S."/>
            <person name="Shea T."/>
            <person name="Shenoy N."/>
            <person name="Sisk P."/>
            <person name="Stolte C."/>
            <person name="Sykes S."/>
            <person name="White J."/>
            <person name="Yandava C."/>
            <person name="Burger G."/>
            <person name="Gray M.W."/>
            <person name="Holland P.W.H."/>
            <person name="King N."/>
            <person name="Lang F.B.F."/>
            <person name="Roger A.J."/>
            <person name="Ruiz-Trillo I."/>
            <person name="Haas B."/>
            <person name="Nusbaum C."/>
            <person name="Birren B."/>
        </authorList>
    </citation>
    <scope>NUCLEOTIDE SEQUENCE [LARGE SCALE GENOMIC DNA]</scope>
    <source>
        <strain evidence="1 2">JP610</strain>
    </source>
</reference>